<dbReference type="Gene3D" id="3.40.50.720">
    <property type="entry name" value="NAD(P)-binding Rossmann-like Domain"/>
    <property type="match status" value="1"/>
</dbReference>
<evidence type="ECO:0000313" key="6">
    <source>
        <dbReference type="Proteomes" id="UP000428260"/>
    </source>
</evidence>
<protein>
    <submittedName>
        <fullName evidence="5">SDR family NAD(P)-dependent oxidoreductase</fullName>
    </submittedName>
</protein>
<name>A0A6I6JWP3_9BACT</name>
<evidence type="ECO:0000256" key="1">
    <source>
        <dbReference type="ARBA" id="ARBA00004240"/>
    </source>
</evidence>
<reference evidence="5 6" key="1">
    <citation type="submission" date="2019-11" db="EMBL/GenBank/DDBJ databases">
        <authorList>
            <person name="Zheng R.K."/>
            <person name="Sun C.M."/>
        </authorList>
    </citation>
    <scope>NUCLEOTIDE SEQUENCE [LARGE SCALE GENOMIC DNA]</scope>
    <source>
        <strain evidence="5 6">WC007</strain>
    </source>
</reference>
<dbReference type="InterPro" id="IPR036291">
    <property type="entry name" value="NAD(P)-bd_dom_sf"/>
</dbReference>
<dbReference type="InterPro" id="IPR051019">
    <property type="entry name" value="VLCFA-Steroid_DH"/>
</dbReference>
<accession>A0A6I6JWP3</accession>
<dbReference type="PIRSF" id="PIRSF000126">
    <property type="entry name" value="11-beta-HSD1"/>
    <property type="match status" value="1"/>
</dbReference>
<dbReference type="Pfam" id="PF00106">
    <property type="entry name" value="adh_short"/>
    <property type="match status" value="1"/>
</dbReference>
<dbReference type="PRINTS" id="PR00081">
    <property type="entry name" value="GDHRDH"/>
</dbReference>
<dbReference type="GO" id="GO:0016491">
    <property type="term" value="F:oxidoreductase activity"/>
    <property type="evidence" value="ECO:0007669"/>
    <property type="project" value="UniProtKB-KW"/>
</dbReference>
<dbReference type="Proteomes" id="UP000428260">
    <property type="component" value="Chromosome"/>
</dbReference>
<dbReference type="InterPro" id="IPR020904">
    <property type="entry name" value="Sc_DH/Rdtase_CS"/>
</dbReference>
<dbReference type="AlphaFoldDB" id="A0A6I6JWP3"/>
<comment type="similarity">
    <text evidence="2 4">Belongs to the short-chain dehydrogenases/reductases (SDR) family.</text>
</comment>
<dbReference type="SUPFAM" id="SSF51735">
    <property type="entry name" value="NAD(P)-binding Rossmann-fold domains"/>
    <property type="match status" value="1"/>
</dbReference>
<dbReference type="EMBL" id="CP046401">
    <property type="protein sequence ID" value="QGY44537.1"/>
    <property type="molecule type" value="Genomic_DNA"/>
</dbReference>
<evidence type="ECO:0000256" key="2">
    <source>
        <dbReference type="ARBA" id="ARBA00006484"/>
    </source>
</evidence>
<gene>
    <name evidence="5" type="ORF">GM418_12960</name>
</gene>
<dbReference type="KEGG" id="mcos:GM418_12960"/>
<dbReference type="PROSITE" id="PS00061">
    <property type="entry name" value="ADH_SHORT"/>
    <property type="match status" value="1"/>
</dbReference>
<dbReference type="RefSeq" id="WP_158866912.1">
    <property type="nucleotide sequence ID" value="NZ_CP046401.1"/>
</dbReference>
<keyword evidence="3" id="KW-0560">Oxidoreductase</keyword>
<evidence type="ECO:0000256" key="4">
    <source>
        <dbReference type="RuleBase" id="RU000363"/>
    </source>
</evidence>
<keyword evidence="6" id="KW-1185">Reference proteome</keyword>
<dbReference type="PANTHER" id="PTHR43899:SF13">
    <property type="entry name" value="RH59310P"/>
    <property type="match status" value="1"/>
</dbReference>
<sequence>MNIEKYTLITGASAGLGKELALECAGRSKNLILTALPGESIKRFGLKLSLQFNIQVKTFETDLTEFGAVEQFVQNIGDFEIEILINNAGVGGTKSFLEAKTEYIDQIVLLNMRALVLLTHLLLPVLRRQSRAYILNIASMASFGPMPFKTVYPASKAFVYSFSRGLGAELRGTGVVVSVAHPGGMRTNAEVTQRIESHSRLIRSTTLETRLVAKICMRKLLKGDELIIPGFMNKLSWLVFKIVPVWMRLRIMRSSLQREINASNQMAGGALK</sequence>
<evidence type="ECO:0000313" key="5">
    <source>
        <dbReference type="EMBL" id="QGY44537.1"/>
    </source>
</evidence>
<comment type="subcellular location">
    <subcellularLocation>
        <location evidence="1">Endoplasmic reticulum</location>
    </subcellularLocation>
</comment>
<evidence type="ECO:0000256" key="3">
    <source>
        <dbReference type="ARBA" id="ARBA00023002"/>
    </source>
</evidence>
<dbReference type="PRINTS" id="PR00080">
    <property type="entry name" value="SDRFAMILY"/>
</dbReference>
<dbReference type="CDD" id="cd05233">
    <property type="entry name" value="SDR_c"/>
    <property type="match status" value="1"/>
</dbReference>
<organism evidence="5 6">
    <name type="scientific">Maribellus comscasis</name>
    <dbReference type="NCBI Taxonomy" id="2681766"/>
    <lineage>
        <taxon>Bacteria</taxon>
        <taxon>Pseudomonadati</taxon>
        <taxon>Bacteroidota</taxon>
        <taxon>Bacteroidia</taxon>
        <taxon>Marinilabiliales</taxon>
        <taxon>Prolixibacteraceae</taxon>
        <taxon>Maribellus</taxon>
    </lineage>
</organism>
<dbReference type="PANTHER" id="PTHR43899">
    <property type="entry name" value="RH59310P"/>
    <property type="match status" value="1"/>
</dbReference>
<proteinExistence type="inferred from homology"/>
<dbReference type="InterPro" id="IPR002347">
    <property type="entry name" value="SDR_fam"/>
</dbReference>